<reference evidence="1" key="1">
    <citation type="submission" date="2022-08" db="EMBL/GenBank/DDBJ databases">
        <authorList>
            <person name="Gutierrez-Valencia J."/>
        </authorList>
    </citation>
    <scope>NUCLEOTIDE SEQUENCE</scope>
</reference>
<accession>A0AAV0MA88</accession>
<dbReference type="PANTHER" id="PTHR14873">
    <property type="entry name" value="OS06G0694100 PROTEIN"/>
    <property type="match status" value="1"/>
</dbReference>
<evidence type="ECO:0000313" key="2">
    <source>
        <dbReference type="Proteomes" id="UP001154282"/>
    </source>
</evidence>
<dbReference type="AlphaFoldDB" id="A0AAV0MA88"/>
<protein>
    <submittedName>
        <fullName evidence="1">Uncharacterized protein</fullName>
    </submittedName>
</protein>
<name>A0AAV0MA88_9ROSI</name>
<sequence length="410" mass="45401">MSNATEALHRRLAELSESLLAHLSAAPYAPLEGSSISVKFVLQSLLPKSAAGAAESQLRESIRNFVLASALLAASKSFAHELLSWIPHQLADAATAAFRDISDLYCQGDDERLVAELAPEVLLLLKDMIKESSIDNGTDGDEVSAASARAPVGFAILAAYQLRWFVTKVCCHFLVSLALRFGNVLSRGQGMICFIRLGKNVNAAEFGVYQDVVLDACCHNIASADEIWHLVVEMSVLLVSSIRRSTRGLGEMLSHLERQPRNKECRVAWLTFVLKQVHTSYSLEVNMDQKHTIYHEVDHLKPYLMSSTVLYKLIVLSICTFFGFRLVDELVVLHKEAALRMHKGQQFTVAWEKHRDNSNVAAVCFSLTEISIDEESSTSNTLKNDSSLNYLQLLLPVKSPENGFVLPSPQ</sequence>
<dbReference type="EMBL" id="CAMGYJ010000007">
    <property type="protein sequence ID" value="CAI0443421.1"/>
    <property type="molecule type" value="Genomic_DNA"/>
</dbReference>
<gene>
    <name evidence="1" type="ORF">LITE_LOCUS27668</name>
</gene>
<keyword evidence="2" id="KW-1185">Reference proteome</keyword>
<dbReference type="Proteomes" id="UP001154282">
    <property type="component" value="Unassembled WGS sequence"/>
</dbReference>
<proteinExistence type="predicted"/>
<comment type="caution">
    <text evidence="1">The sequence shown here is derived from an EMBL/GenBank/DDBJ whole genome shotgun (WGS) entry which is preliminary data.</text>
</comment>
<organism evidence="1 2">
    <name type="scientific">Linum tenue</name>
    <dbReference type="NCBI Taxonomy" id="586396"/>
    <lineage>
        <taxon>Eukaryota</taxon>
        <taxon>Viridiplantae</taxon>
        <taxon>Streptophyta</taxon>
        <taxon>Embryophyta</taxon>
        <taxon>Tracheophyta</taxon>
        <taxon>Spermatophyta</taxon>
        <taxon>Magnoliopsida</taxon>
        <taxon>eudicotyledons</taxon>
        <taxon>Gunneridae</taxon>
        <taxon>Pentapetalae</taxon>
        <taxon>rosids</taxon>
        <taxon>fabids</taxon>
        <taxon>Malpighiales</taxon>
        <taxon>Linaceae</taxon>
        <taxon>Linum</taxon>
    </lineage>
</organism>
<evidence type="ECO:0000313" key="1">
    <source>
        <dbReference type="EMBL" id="CAI0443421.1"/>
    </source>
</evidence>
<dbReference type="PANTHER" id="PTHR14873:SF1">
    <property type="entry name" value="OS06G0694100 PROTEIN"/>
    <property type="match status" value="1"/>
</dbReference>